<dbReference type="Proteomes" id="UP000193380">
    <property type="component" value="Unassembled WGS sequence"/>
</dbReference>
<dbReference type="InterPro" id="IPR048795">
    <property type="entry name" value="PWP3A_3B_4_C"/>
</dbReference>
<protein>
    <recommendedName>
        <fullName evidence="1">PWWP domain-containing protein</fullName>
    </recommendedName>
</protein>
<reference evidence="2" key="1">
    <citation type="journal article" date="2014" name="Nat. Commun.">
        <title>The rainbow trout genome provides novel insights into evolution after whole-genome duplication in vertebrates.</title>
        <authorList>
            <person name="Berthelot C."/>
            <person name="Brunet F."/>
            <person name="Chalopin D."/>
            <person name="Juanchich A."/>
            <person name="Bernard M."/>
            <person name="Noel B."/>
            <person name="Bento P."/>
            <person name="Da Silva C."/>
            <person name="Labadie K."/>
            <person name="Alberti A."/>
            <person name="Aury J.M."/>
            <person name="Louis A."/>
            <person name="Dehais P."/>
            <person name="Bardou P."/>
            <person name="Montfort J."/>
            <person name="Klopp C."/>
            <person name="Cabau C."/>
            <person name="Gaspin C."/>
            <person name="Thorgaard G.H."/>
            <person name="Boussaha M."/>
            <person name="Quillet E."/>
            <person name="Guyomard R."/>
            <person name="Galiana D."/>
            <person name="Bobe J."/>
            <person name="Volff J.N."/>
            <person name="Genet C."/>
            <person name="Wincker P."/>
            <person name="Jaillon O."/>
            <person name="Roest Crollius H."/>
            <person name="Guiguen Y."/>
        </authorList>
    </citation>
    <scope>NUCLEOTIDE SEQUENCE [LARGE SCALE GENOMIC DNA]</scope>
</reference>
<reference evidence="2" key="2">
    <citation type="submission" date="2014-03" db="EMBL/GenBank/DDBJ databases">
        <authorList>
            <person name="Genoscope - CEA"/>
        </authorList>
    </citation>
    <scope>NUCLEOTIDE SEQUENCE</scope>
</reference>
<sequence>MLGLPRLVTPGRLISSASDFSVCSSLPDWLIVYGPYRSRLPIFILDVLLPEATIQAMTARDKISVGEAERKFERGPIYHERLLSSKI</sequence>
<gene>
    <name evidence="2" type="ORF">GSONMT00067004001</name>
</gene>
<dbReference type="AlphaFoldDB" id="A0A060W5S1"/>
<accession>A0A060W5S1</accession>
<dbReference type="PaxDb" id="8022-A0A060W5S1"/>
<organism evidence="2 3">
    <name type="scientific">Oncorhynchus mykiss</name>
    <name type="common">Rainbow trout</name>
    <name type="synonym">Salmo gairdneri</name>
    <dbReference type="NCBI Taxonomy" id="8022"/>
    <lineage>
        <taxon>Eukaryota</taxon>
        <taxon>Metazoa</taxon>
        <taxon>Chordata</taxon>
        <taxon>Craniata</taxon>
        <taxon>Vertebrata</taxon>
        <taxon>Euteleostomi</taxon>
        <taxon>Actinopterygii</taxon>
        <taxon>Neopterygii</taxon>
        <taxon>Teleostei</taxon>
        <taxon>Protacanthopterygii</taxon>
        <taxon>Salmoniformes</taxon>
        <taxon>Salmonidae</taxon>
        <taxon>Salmoninae</taxon>
        <taxon>Oncorhynchus</taxon>
    </lineage>
</organism>
<dbReference type="EMBL" id="FR904406">
    <property type="protein sequence ID" value="CDQ62376.1"/>
    <property type="molecule type" value="Genomic_DNA"/>
</dbReference>
<evidence type="ECO:0000313" key="2">
    <source>
        <dbReference type="EMBL" id="CDQ62376.1"/>
    </source>
</evidence>
<evidence type="ECO:0000259" key="1">
    <source>
        <dbReference type="Pfam" id="PF20886"/>
    </source>
</evidence>
<feature type="domain" description="PWWP" evidence="1">
    <location>
        <begin position="43"/>
        <end position="81"/>
    </location>
</feature>
<dbReference type="Pfam" id="PF20886">
    <property type="entry name" value="PWP3A-B_C"/>
    <property type="match status" value="1"/>
</dbReference>
<evidence type="ECO:0000313" key="3">
    <source>
        <dbReference type="Proteomes" id="UP000193380"/>
    </source>
</evidence>
<name>A0A060W5S1_ONCMY</name>
<proteinExistence type="predicted"/>